<dbReference type="Gramene" id="OBART08G17850.1">
    <property type="protein sequence ID" value="OBART08G17850.1"/>
    <property type="gene ID" value="OBART08G17850"/>
</dbReference>
<dbReference type="HOGENOM" id="CLU_190242_0_0_1"/>
<sequence length="75" mass="7922">MARSADIYDDVSHNQCSTKQGGGGHDGGTGQQCGPSEGAVVSYGSWLSSTGASTIRHAALYRWGEEDELQFSAER</sequence>
<evidence type="ECO:0000313" key="3">
    <source>
        <dbReference type="Proteomes" id="UP000026960"/>
    </source>
</evidence>
<dbReference type="EnsemblPlants" id="OBART08G17850.1">
    <property type="protein sequence ID" value="OBART08G17850.1"/>
    <property type="gene ID" value="OBART08G17850"/>
</dbReference>
<keyword evidence="3" id="KW-1185">Reference proteome</keyword>
<evidence type="ECO:0000313" key="2">
    <source>
        <dbReference type="EnsemblPlants" id="OBART08G17850.1"/>
    </source>
</evidence>
<dbReference type="AlphaFoldDB" id="A0A0D3H1A5"/>
<feature type="compositionally biased region" description="Gly residues" evidence="1">
    <location>
        <begin position="20"/>
        <end position="31"/>
    </location>
</feature>
<accession>A0A0D3H1A5</accession>
<organism evidence="2">
    <name type="scientific">Oryza barthii</name>
    <dbReference type="NCBI Taxonomy" id="65489"/>
    <lineage>
        <taxon>Eukaryota</taxon>
        <taxon>Viridiplantae</taxon>
        <taxon>Streptophyta</taxon>
        <taxon>Embryophyta</taxon>
        <taxon>Tracheophyta</taxon>
        <taxon>Spermatophyta</taxon>
        <taxon>Magnoliopsida</taxon>
        <taxon>Liliopsida</taxon>
        <taxon>Poales</taxon>
        <taxon>Poaceae</taxon>
        <taxon>BOP clade</taxon>
        <taxon>Oryzoideae</taxon>
        <taxon>Oryzeae</taxon>
        <taxon>Oryzinae</taxon>
        <taxon>Oryza</taxon>
    </lineage>
</organism>
<feature type="region of interest" description="Disordered" evidence="1">
    <location>
        <begin position="1"/>
        <end position="35"/>
    </location>
</feature>
<evidence type="ECO:0000256" key="1">
    <source>
        <dbReference type="SAM" id="MobiDB-lite"/>
    </source>
</evidence>
<name>A0A0D3H1A5_9ORYZ</name>
<dbReference type="PaxDb" id="65489-OBART08G17850.1"/>
<protein>
    <submittedName>
        <fullName evidence="2">Uncharacterized protein</fullName>
    </submittedName>
</protein>
<dbReference type="Proteomes" id="UP000026960">
    <property type="component" value="Chromosome 8"/>
</dbReference>
<reference evidence="2" key="1">
    <citation type="journal article" date="2009" name="Rice">
        <title>De Novo Next Generation Sequencing of Plant Genomes.</title>
        <authorList>
            <person name="Rounsley S."/>
            <person name="Marri P.R."/>
            <person name="Yu Y."/>
            <person name="He R."/>
            <person name="Sisneros N."/>
            <person name="Goicoechea J.L."/>
            <person name="Lee S.J."/>
            <person name="Angelova A."/>
            <person name="Kudrna D."/>
            <person name="Luo M."/>
            <person name="Affourtit J."/>
            <person name="Desany B."/>
            <person name="Knight J."/>
            <person name="Niazi F."/>
            <person name="Egholm M."/>
            <person name="Wing R.A."/>
        </authorList>
    </citation>
    <scope>NUCLEOTIDE SEQUENCE [LARGE SCALE GENOMIC DNA]</scope>
    <source>
        <strain evidence="2">cv. IRGC 105608</strain>
    </source>
</reference>
<proteinExistence type="predicted"/>
<reference evidence="2" key="2">
    <citation type="submission" date="2015-03" db="UniProtKB">
        <authorList>
            <consortium name="EnsemblPlants"/>
        </authorList>
    </citation>
    <scope>IDENTIFICATION</scope>
</reference>